<protein>
    <submittedName>
        <fullName evidence="1">Bacteriophage P2-related tail formation protein</fullName>
    </submittedName>
</protein>
<dbReference type="InterPro" id="IPR006521">
    <property type="entry name" value="Tail_protein_I"/>
</dbReference>
<dbReference type="Proteomes" id="UP000271603">
    <property type="component" value="Chromosome"/>
</dbReference>
<proteinExistence type="predicted"/>
<evidence type="ECO:0000313" key="1">
    <source>
        <dbReference type="EMBL" id="VEA71971.1"/>
    </source>
</evidence>
<dbReference type="STRING" id="61652.AXX16_4274"/>
<dbReference type="AlphaFoldDB" id="A0A3S4I2F4"/>
<dbReference type="EMBL" id="LR134155">
    <property type="protein sequence ID" value="VEA71971.1"/>
    <property type="molecule type" value="Genomic_DNA"/>
</dbReference>
<gene>
    <name evidence="1" type="ORF">NCTC9419_03554</name>
</gene>
<dbReference type="Pfam" id="PF09684">
    <property type="entry name" value="Tail_P2_I"/>
    <property type="match status" value="1"/>
</dbReference>
<reference evidence="1 2" key="1">
    <citation type="submission" date="2018-12" db="EMBL/GenBank/DDBJ databases">
        <authorList>
            <consortium name="Pathogen Informatics"/>
        </authorList>
    </citation>
    <scope>NUCLEOTIDE SEQUENCE [LARGE SCALE GENOMIC DNA]</scope>
    <source>
        <strain evidence="1 2">NCTC9419</strain>
    </source>
</reference>
<accession>A0A3S4I2F4</accession>
<name>A0A3S4I2F4_SERRU</name>
<evidence type="ECO:0000313" key="2">
    <source>
        <dbReference type="Proteomes" id="UP000271603"/>
    </source>
</evidence>
<dbReference type="NCBIfam" id="TIGR01634">
    <property type="entry name" value="tail_P2_I"/>
    <property type="match status" value="1"/>
</dbReference>
<organism evidence="1 2">
    <name type="scientific">Serratia rubidaea</name>
    <name type="common">Serratia marinorubra</name>
    <dbReference type="NCBI Taxonomy" id="61652"/>
    <lineage>
        <taxon>Bacteria</taxon>
        <taxon>Pseudomonadati</taxon>
        <taxon>Pseudomonadota</taxon>
        <taxon>Gammaproteobacteria</taxon>
        <taxon>Enterobacterales</taxon>
        <taxon>Yersiniaceae</taxon>
        <taxon>Serratia</taxon>
    </lineage>
</organism>
<sequence length="202" mass="22259">MSSRLLPVGSSPLEVAAAQACAELAETPTPLRQLWNPATCPLNLLPYLAWAFSVDHWDESWNEETKRSVVSSAFFVHRHKGTIGAIRRVVEPLGYLIRVAEWWQSGEPAGTFRLDVGVQNQGITDEMYQELVRLIDDAKPVSRHLIGLAINLSVHGPANVFAGCYSGDELTVYPYLPELLSVSGYSHIGGAIHIIDNLRVNV</sequence>